<protein>
    <recommendedName>
        <fullName evidence="2 5">Cell shape-determining protein MreC</fullName>
    </recommendedName>
    <alternativeName>
        <fullName evidence="4 5">Cell shape protein MreC</fullName>
    </alternativeName>
</protein>
<evidence type="ECO:0000256" key="1">
    <source>
        <dbReference type="ARBA" id="ARBA00009369"/>
    </source>
</evidence>
<comment type="function">
    <text evidence="5">Involved in formation and maintenance of cell shape.</text>
</comment>
<dbReference type="InterPro" id="IPR007221">
    <property type="entry name" value="MreC"/>
</dbReference>
<dbReference type="PANTHER" id="PTHR34138:SF1">
    <property type="entry name" value="CELL SHAPE-DETERMINING PROTEIN MREC"/>
    <property type="match status" value="1"/>
</dbReference>
<dbReference type="NCBIfam" id="TIGR00219">
    <property type="entry name" value="mreC"/>
    <property type="match status" value="1"/>
</dbReference>
<dbReference type="GO" id="GO:0008360">
    <property type="term" value="P:regulation of cell shape"/>
    <property type="evidence" value="ECO:0007669"/>
    <property type="project" value="UniProtKB-KW"/>
</dbReference>
<evidence type="ECO:0000256" key="4">
    <source>
        <dbReference type="ARBA" id="ARBA00032089"/>
    </source>
</evidence>
<feature type="transmembrane region" description="Helical" evidence="6">
    <location>
        <begin position="12"/>
        <end position="31"/>
    </location>
</feature>
<evidence type="ECO:0000256" key="6">
    <source>
        <dbReference type="SAM" id="Phobius"/>
    </source>
</evidence>
<dbReference type="Pfam" id="PF04085">
    <property type="entry name" value="MreC"/>
    <property type="match status" value="1"/>
</dbReference>
<dbReference type="STRING" id="1209072.GCA_000766945_03210"/>
<dbReference type="EMBL" id="NHNI01000003">
    <property type="protein sequence ID" value="OZY83825.1"/>
    <property type="molecule type" value="Genomic_DNA"/>
</dbReference>
<evidence type="ECO:0000256" key="2">
    <source>
        <dbReference type="ARBA" id="ARBA00013855"/>
    </source>
</evidence>
<evidence type="ECO:0000313" key="9">
    <source>
        <dbReference type="Proteomes" id="UP000216101"/>
    </source>
</evidence>
<reference evidence="9" key="1">
    <citation type="submission" date="2017-05" db="EMBL/GenBank/DDBJ databases">
        <authorList>
            <person name="Barney B.M."/>
        </authorList>
    </citation>
    <scope>NUCLEOTIDE SEQUENCE [LARGE SCALE GENOMIC DNA]</scope>
    <source>
        <strain evidence="9">PSBB022</strain>
    </source>
</reference>
<evidence type="ECO:0000256" key="3">
    <source>
        <dbReference type="ARBA" id="ARBA00022960"/>
    </source>
</evidence>
<keyword evidence="3 5" id="KW-0133">Cell shape</keyword>
<keyword evidence="6" id="KW-1133">Transmembrane helix</keyword>
<dbReference type="PANTHER" id="PTHR34138">
    <property type="entry name" value="CELL SHAPE-DETERMINING PROTEIN MREC"/>
    <property type="match status" value="1"/>
</dbReference>
<dbReference type="Gene3D" id="2.40.10.340">
    <property type="entry name" value="Rod shape-determining protein MreC, domain 1"/>
    <property type="match status" value="1"/>
</dbReference>
<dbReference type="PIRSF" id="PIRSF038471">
    <property type="entry name" value="MreC"/>
    <property type="match status" value="1"/>
</dbReference>
<dbReference type="InterPro" id="IPR042177">
    <property type="entry name" value="Cell/Rod_1"/>
</dbReference>
<accession>A0A266Q1U2</accession>
<sequence>MKPLFNRGSSAAGRAFLFIVIMMVLVVVGLYTDRLEPLREKLAQLVTPFYQLTDIPSRVNDWRKDTFVSPMELKLENEALKTELLIHQRKLQQLASLAAENVRLRQLLNASQTLQDTVLITELIGVSPNPLSHKVIINRGAKDGAFKGQPVLDAFGLMGQVTEVAEHSSTVLLISDSTHAIPVQVNRNGVRAIAEGTGDLNSLSLRHVSANTDIRAGDLLVSSGLGDRFPVGYPVAEVLDVVRDPGKAFLTVIAKPMARLDRSRHLLLVFADRDRASVPGALSLPENADGEH</sequence>
<name>A0A266Q1U2_9GAMM</name>
<gene>
    <name evidence="8" type="ORF">CBP51_18580</name>
</gene>
<comment type="caution">
    <text evidence="8">The sequence shown here is derived from an EMBL/GenBank/DDBJ whole genome shotgun (WGS) entry which is preliminary data.</text>
</comment>
<dbReference type="AlphaFoldDB" id="A0A266Q1U2"/>
<keyword evidence="6" id="KW-0472">Membrane</keyword>
<comment type="similarity">
    <text evidence="1 5">Belongs to the MreC family.</text>
</comment>
<dbReference type="GO" id="GO:0005886">
    <property type="term" value="C:plasma membrane"/>
    <property type="evidence" value="ECO:0007669"/>
    <property type="project" value="TreeGrafter"/>
</dbReference>
<dbReference type="InterPro" id="IPR042175">
    <property type="entry name" value="Cell/Rod_MreC_2"/>
</dbReference>
<dbReference type="RefSeq" id="WP_078041994.1">
    <property type="nucleotide sequence ID" value="NZ_NHNI01000003.1"/>
</dbReference>
<proteinExistence type="inferred from homology"/>
<evidence type="ECO:0000256" key="5">
    <source>
        <dbReference type="PIRNR" id="PIRNR038471"/>
    </source>
</evidence>
<dbReference type="Proteomes" id="UP000216101">
    <property type="component" value="Unassembled WGS sequence"/>
</dbReference>
<keyword evidence="9" id="KW-1185">Reference proteome</keyword>
<dbReference type="Gene3D" id="2.40.10.350">
    <property type="entry name" value="Rod shape-determining protein MreC, domain 2"/>
    <property type="match status" value="1"/>
</dbReference>
<organism evidence="8 9">
    <name type="scientific">Cellvibrio mixtus</name>
    <dbReference type="NCBI Taxonomy" id="39650"/>
    <lineage>
        <taxon>Bacteria</taxon>
        <taxon>Pseudomonadati</taxon>
        <taxon>Pseudomonadota</taxon>
        <taxon>Gammaproteobacteria</taxon>
        <taxon>Cellvibrionales</taxon>
        <taxon>Cellvibrionaceae</taxon>
        <taxon>Cellvibrio</taxon>
    </lineage>
</organism>
<keyword evidence="6" id="KW-0812">Transmembrane</keyword>
<dbReference type="eggNOG" id="COG1792">
    <property type="taxonomic scope" value="Bacteria"/>
</dbReference>
<evidence type="ECO:0000259" key="7">
    <source>
        <dbReference type="Pfam" id="PF04085"/>
    </source>
</evidence>
<feature type="domain" description="Rod shape-determining protein MreC beta-barrel core" evidence="7">
    <location>
        <begin position="124"/>
        <end position="269"/>
    </location>
</feature>
<dbReference type="InterPro" id="IPR055342">
    <property type="entry name" value="MreC_beta-barrel_core"/>
</dbReference>
<evidence type="ECO:0000313" key="8">
    <source>
        <dbReference type="EMBL" id="OZY83825.1"/>
    </source>
</evidence>